<comment type="caution">
    <text evidence="1">The sequence shown here is derived from an EMBL/GenBank/DDBJ whole genome shotgun (WGS) entry which is preliminary data.</text>
</comment>
<dbReference type="InterPro" id="IPR046708">
    <property type="entry name" value="DUF6781"/>
</dbReference>
<protein>
    <submittedName>
        <fullName evidence="1">Uncharacterized protein</fullName>
    </submittedName>
</protein>
<organism evidence="1 2">
    <name type="scientific">Candidatus Methanofishera endochildressiae</name>
    <dbReference type="NCBI Taxonomy" id="2738884"/>
    <lineage>
        <taxon>Bacteria</taxon>
        <taxon>Pseudomonadati</taxon>
        <taxon>Pseudomonadota</taxon>
        <taxon>Gammaproteobacteria</taxon>
        <taxon>Candidatus Methanofishera</taxon>
    </lineage>
</organism>
<name>A0A7Z0MPE6_9GAMM</name>
<evidence type="ECO:0000313" key="2">
    <source>
        <dbReference type="Proteomes" id="UP000537890"/>
    </source>
</evidence>
<evidence type="ECO:0000313" key="1">
    <source>
        <dbReference type="EMBL" id="NYT47433.1"/>
    </source>
</evidence>
<proteinExistence type="predicted"/>
<dbReference type="EMBL" id="JACCHS010000149">
    <property type="protein sequence ID" value="NYT47433.1"/>
    <property type="molecule type" value="Genomic_DNA"/>
</dbReference>
<sequence length="100" mass="10571">MTDLNDLEKLFLDTLNEVAKGGQEVTSNTINNIVQHLQQSSTSVGRTVTETSSHLNDFLSSKGKNIQLADVAKTTGASVARIASGLLAGIADSLSPEEKQ</sequence>
<reference evidence="1 2" key="1">
    <citation type="submission" date="2020-05" db="EMBL/GenBank/DDBJ databases">
        <title>Horizontal transmission and recombination maintain forever young bacterial symbiont genomes.</title>
        <authorList>
            <person name="Russell S.L."/>
            <person name="Pepper-Tunick E."/>
            <person name="Svedberg J."/>
            <person name="Byrne A."/>
            <person name="Ruelas Castillo J."/>
            <person name="Vollmers C."/>
            <person name="Beinart R.A."/>
            <person name="Corbett-Detig R."/>
        </authorList>
    </citation>
    <scope>NUCLEOTIDE SEQUENCE [LARGE SCALE GENOMIC DNA]</scope>
    <source>
        <strain evidence="1">4727-3</strain>
    </source>
</reference>
<dbReference type="AlphaFoldDB" id="A0A7Z0MPE6"/>
<gene>
    <name evidence="1" type="ORF">H0A75_07525</name>
</gene>
<accession>A0A7Z0MPE6</accession>
<dbReference type="Proteomes" id="UP000537890">
    <property type="component" value="Unassembled WGS sequence"/>
</dbReference>
<dbReference type="Pfam" id="PF20572">
    <property type="entry name" value="DUF6781"/>
    <property type="match status" value="1"/>
</dbReference>